<dbReference type="InterPro" id="IPR021842">
    <property type="entry name" value="DUF3435"/>
</dbReference>
<dbReference type="PANTHER" id="PTHR37535:SF3">
    <property type="entry name" value="FLUG DOMAIN-CONTAINING PROTEIN"/>
    <property type="match status" value="1"/>
</dbReference>
<feature type="non-terminal residue" evidence="1">
    <location>
        <position position="1"/>
    </location>
</feature>
<evidence type="ECO:0000313" key="1">
    <source>
        <dbReference type="EMBL" id="KXJ85196.1"/>
    </source>
</evidence>
<dbReference type="STRING" id="196109.A0A136IJS3"/>
<reference evidence="2" key="1">
    <citation type="submission" date="2016-02" db="EMBL/GenBank/DDBJ databases">
        <title>Draft genome sequence of Microdochium bolleyi, a fungal endophyte of beachgrass.</title>
        <authorList>
            <consortium name="DOE Joint Genome Institute"/>
            <person name="David A.S."/>
            <person name="May G."/>
            <person name="Haridas S."/>
            <person name="Lim J."/>
            <person name="Wang M."/>
            <person name="Labutti K."/>
            <person name="Lipzen A."/>
            <person name="Barry K."/>
            <person name="Grigoriev I.V."/>
        </authorList>
    </citation>
    <scope>NUCLEOTIDE SEQUENCE [LARGE SCALE GENOMIC DNA]</scope>
    <source>
        <strain evidence="2">J235TASD1</strain>
    </source>
</reference>
<dbReference type="OrthoDB" id="4485682at2759"/>
<feature type="non-terminal residue" evidence="1">
    <location>
        <position position="145"/>
    </location>
</feature>
<dbReference type="AlphaFoldDB" id="A0A136IJS3"/>
<dbReference type="Proteomes" id="UP000070501">
    <property type="component" value="Unassembled WGS sequence"/>
</dbReference>
<name>A0A136IJS3_9PEZI</name>
<dbReference type="PANTHER" id="PTHR37535">
    <property type="entry name" value="FLUG DOMAIN PROTEIN"/>
    <property type="match status" value="1"/>
</dbReference>
<keyword evidence="2" id="KW-1185">Reference proteome</keyword>
<gene>
    <name evidence="1" type="ORF">Micbo1qcDRAFT_109359</name>
</gene>
<accession>A0A136IJS3</accession>
<organism evidence="1 2">
    <name type="scientific">Microdochium bolleyi</name>
    <dbReference type="NCBI Taxonomy" id="196109"/>
    <lineage>
        <taxon>Eukaryota</taxon>
        <taxon>Fungi</taxon>
        <taxon>Dikarya</taxon>
        <taxon>Ascomycota</taxon>
        <taxon>Pezizomycotina</taxon>
        <taxon>Sordariomycetes</taxon>
        <taxon>Xylariomycetidae</taxon>
        <taxon>Xylariales</taxon>
        <taxon>Microdochiaceae</taxon>
        <taxon>Microdochium</taxon>
    </lineage>
</organism>
<evidence type="ECO:0000313" key="2">
    <source>
        <dbReference type="Proteomes" id="UP000070501"/>
    </source>
</evidence>
<protein>
    <submittedName>
        <fullName evidence="1">Uncharacterized protein</fullName>
    </submittedName>
</protein>
<proteinExistence type="predicted"/>
<dbReference type="Pfam" id="PF11917">
    <property type="entry name" value="DUF3435"/>
    <property type="match status" value="1"/>
</dbReference>
<dbReference type="EMBL" id="KQ964291">
    <property type="protein sequence ID" value="KXJ85196.1"/>
    <property type="molecule type" value="Genomic_DNA"/>
</dbReference>
<dbReference type="InParanoid" id="A0A136IJS3"/>
<sequence length="145" mass="16752">FREEFNLLHCVQSGLLALAIADQAFADNITSLQDIHDARVPRNMDRLTLHWKPEKARDFIFRQGPINSDHITYEQSRQAILALGRACGYEEPLRFYQIRRGSGKKLTEAMTMEERNQIMDHGGGTSAVYRRYYMTGFIDKDIQAI</sequence>